<evidence type="ECO:0000256" key="2">
    <source>
        <dbReference type="ARBA" id="ARBA00010387"/>
    </source>
</evidence>
<dbReference type="NCBIfam" id="NF003784">
    <property type="entry name" value="PRK05377.1"/>
    <property type="match status" value="1"/>
</dbReference>
<proteinExistence type="inferred from homology"/>
<dbReference type="InterPro" id="IPR013785">
    <property type="entry name" value="Aldolase_TIM"/>
</dbReference>
<evidence type="ECO:0000256" key="1">
    <source>
        <dbReference type="ARBA" id="ARBA00004714"/>
    </source>
</evidence>
<dbReference type="EC" id="4.1.2.13" evidence="3"/>
<dbReference type="GO" id="GO:0004332">
    <property type="term" value="F:fructose-bisphosphate aldolase activity"/>
    <property type="evidence" value="ECO:0007669"/>
    <property type="project" value="UniProtKB-EC"/>
</dbReference>
<dbReference type="InterPro" id="IPR000741">
    <property type="entry name" value="FBA_I"/>
</dbReference>
<keyword evidence="5" id="KW-0456">Lyase</keyword>
<evidence type="ECO:0000256" key="4">
    <source>
        <dbReference type="ARBA" id="ARBA00023152"/>
    </source>
</evidence>
<evidence type="ECO:0000256" key="5">
    <source>
        <dbReference type="ARBA" id="ARBA00023239"/>
    </source>
</evidence>
<evidence type="ECO:0000313" key="7">
    <source>
        <dbReference type="EMBL" id="RGR69893.1"/>
    </source>
</evidence>
<evidence type="ECO:0000313" key="8">
    <source>
        <dbReference type="Proteomes" id="UP000284178"/>
    </source>
</evidence>
<dbReference type="SUPFAM" id="SSF51569">
    <property type="entry name" value="Aldolase"/>
    <property type="match status" value="1"/>
</dbReference>
<dbReference type="EMBL" id="QRUP01000022">
    <property type="protein sequence ID" value="RGR69893.1"/>
    <property type="molecule type" value="Genomic_DNA"/>
</dbReference>
<name>A0A412FP36_9FIRM</name>
<accession>A0A412FP36</accession>
<gene>
    <name evidence="7" type="ORF">DWY25_14375</name>
</gene>
<comment type="caution">
    <text evidence="7">The sequence shown here is derived from an EMBL/GenBank/DDBJ whole genome shotgun (WGS) entry which is preliminary data.</text>
</comment>
<dbReference type="Proteomes" id="UP000284178">
    <property type="component" value="Unassembled WGS sequence"/>
</dbReference>
<evidence type="ECO:0000256" key="6">
    <source>
        <dbReference type="ARBA" id="ARBA00029799"/>
    </source>
</evidence>
<reference evidence="7 8" key="1">
    <citation type="submission" date="2018-08" db="EMBL/GenBank/DDBJ databases">
        <title>A genome reference for cultivated species of the human gut microbiota.</title>
        <authorList>
            <person name="Zou Y."/>
            <person name="Xue W."/>
            <person name="Luo G."/>
        </authorList>
    </citation>
    <scope>NUCLEOTIDE SEQUENCE [LARGE SCALE GENOMIC DNA]</scope>
    <source>
        <strain evidence="7 8">AF24-29</strain>
    </source>
</reference>
<dbReference type="Gene3D" id="3.20.20.70">
    <property type="entry name" value="Aldolase class I"/>
    <property type="match status" value="1"/>
</dbReference>
<sequence length="295" mass="33059">MNQEQLNRMHSAKGFIAALDQSGGSTPKALRLYGIEEDQYNGEEAMFDLIHQMRSRIITSPAFTSEHILAAILFEMTMDRQIEGQYTADYLWEKKGILPILKVDKGLAPLENDVQLMKPISNLKGLLERAGQRHIFGTKMRSVIKGANPDGIRAIVDQQFEIGLEIAKAGFVPILEPEVDITLPDKEKCEILLKAEIERHLKTLEADVRLMFKLSIPTLDGFYSDLMNDPHVVRVVALSGGYSRKEANEKLARNPGLIASFSRALTEGLKAQQTDDEFNAMLQESIQTIYNASIQ</sequence>
<keyword evidence="8" id="KW-1185">Reference proteome</keyword>
<dbReference type="Pfam" id="PF00274">
    <property type="entry name" value="Glycolytic"/>
    <property type="match status" value="1"/>
</dbReference>
<dbReference type="UniPathway" id="UPA00109">
    <property type="reaction ID" value="UER00183"/>
</dbReference>
<dbReference type="RefSeq" id="WP_117895821.1">
    <property type="nucleotide sequence ID" value="NZ_CABJCV010000022.1"/>
</dbReference>
<dbReference type="AlphaFoldDB" id="A0A412FP36"/>
<protein>
    <recommendedName>
        <fullName evidence="3">fructose-bisphosphate aldolase</fullName>
        <ecNumber evidence="3">4.1.2.13</ecNumber>
    </recommendedName>
    <alternativeName>
        <fullName evidence="6">Fructose-bisphosphate aldolase class I</fullName>
    </alternativeName>
</protein>
<dbReference type="GO" id="GO:0006096">
    <property type="term" value="P:glycolytic process"/>
    <property type="evidence" value="ECO:0007669"/>
    <property type="project" value="UniProtKB-UniPathway"/>
</dbReference>
<dbReference type="GeneID" id="83016585"/>
<organism evidence="7 8">
    <name type="scientific">Holdemania filiformis</name>
    <dbReference type="NCBI Taxonomy" id="61171"/>
    <lineage>
        <taxon>Bacteria</taxon>
        <taxon>Bacillati</taxon>
        <taxon>Bacillota</taxon>
        <taxon>Erysipelotrichia</taxon>
        <taxon>Erysipelotrichales</taxon>
        <taxon>Erysipelotrichaceae</taxon>
        <taxon>Holdemania</taxon>
    </lineage>
</organism>
<evidence type="ECO:0000256" key="3">
    <source>
        <dbReference type="ARBA" id="ARBA00013068"/>
    </source>
</evidence>
<comment type="similarity">
    <text evidence="2">Belongs to the class I fructose-bisphosphate aldolase family.</text>
</comment>
<keyword evidence="4" id="KW-0324">Glycolysis</keyword>
<comment type="pathway">
    <text evidence="1">Carbohydrate degradation; glycolysis; D-glyceraldehyde 3-phosphate and glycerone phosphate from D-glucose: step 4/4.</text>
</comment>
<dbReference type="PANTHER" id="PTHR11627">
    <property type="entry name" value="FRUCTOSE-BISPHOSPHATE ALDOLASE"/>
    <property type="match status" value="1"/>
</dbReference>